<feature type="region of interest" description="Disordered" evidence="1">
    <location>
        <begin position="1"/>
        <end position="44"/>
    </location>
</feature>
<dbReference type="Ensembl" id="ENSPTRT00000105573.1">
    <property type="protein sequence ID" value="ENSPTRP00000075240.1"/>
    <property type="gene ID" value="ENSPTRG00000014582.5"/>
</dbReference>
<accession>A0A2I3SEE8</accession>
<evidence type="ECO:0000313" key="4">
    <source>
        <dbReference type="VGNC" id="VGNC:12118"/>
    </source>
</evidence>
<organism evidence="2 3">
    <name type="scientific">Pan troglodytes</name>
    <name type="common">Chimpanzee</name>
    <dbReference type="NCBI Taxonomy" id="9598"/>
    <lineage>
        <taxon>Eukaryota</taxon>
        <taxon>Metazoa</taxon>
        <taxon>Chordata</taxon>
        <taxon>Craniata</taxon>
        <taxon>Vertebrata</taxon>
        <taxon>Euteleostomi</taxon>
        <taxon>Mammalia</taxon>
        <taxon>Eutheria</taxon>
        <taxon>Euarchontoglires</taxon>
        <taxon>Primates</taxon>
        <taxon>Haplorrhini</taxon>
        <taxon>Catarrhini</taxon>
        <taxon>Hominidae</taxon>
        <taxon>Pan</taxon>
    </lineage>
</organism>
<evidence type="ECO:0000256" key="1">
    <source>
        <dbReference type="SAM" id="MobiDB-lite"/>
    </source>
</evidence>
<dbReference type="VGNC" id="VGNC:12118">
    <property type="gene designation" value="OXTR"/>
</dbReference>
<protein>
    <submittedName>
        <fullName evidence="2">Oxytocin receptor</fullName>
    </submittedName>
</protein>
<reference evidence="2" key="3">
    <citation type="submission" date="2025-09" db="UniProtKB">
        <authorList>
            <consortium name="Ensembl"/>
        </authorList>
    </citation>
    <scope>IDENTIFICATION</scope>
</reference>
<gene>
    <name evidence="2 4" type="primary">OXTR</name>
</gene>
<evidence type="ECO:0000313" key="2">
    <source>
        <dbReference type="Ensembl" id="ENSPTRP00000075240.1"/>
    </source>
</evidence>
<name>A0A2I3SEE8_PANTR</name>
<reference evidence="2 3" key="1">
    <citation type="journal article" date="2005" name="Nature">
        <title>Initial sequence of the chimpanzee genome and comparison with the human genome.</title>
        <authorList>
            <consortium name="Chimpanzee sequencing and analysis consortium"/>
        </authorList>
    </citation>
    <scope>NUCLEOTIDE SEQUENCE [LARGE SCALE GENOMIC DNA]</scope>
</reference>
<dbReference type="AlphaFoldDB" id="A0A2I3SEE8"/>
<dbReference type="GeneTree" id="ENSGT01050000244882"/>
<keyword evidence="3" id="KW-1185">Reference proteome</keyword>
<dbReference type="Proteomes" id="UP000002277">
    <property type="component" value="Chromosome 3"/>
</dbReference>
<dbReference type="Bgee" id="ENSPTRG00000014582">
    <property type="expression patterns" value="Expressed in fibroblast and 5 other cell types or tissues"/>
</dbReference>
<reference evidence="2" key="2">
    <citation type="submission" date="2025-08" db="UniProtKB">
        <authorList>
            <consortium name="Ensembl"/>
        </authorList>
    </citation>
    <scope>IDENTIFICATION</scope>
</reference>
<proteinExistence type="predicted"/>
<sequence>MEQKTDLPEARSQPTGAPRQSTPAPRRRGPRATAPPDPRGATRPWRAWRWRCCVSSCSWR</sequence>
<feature type="compositionally biased region" description="Polar residues" evidence="1">
    <location>
        <begin position="12"/>
        <end position="21"/>
    </location>
</feature>
<dbReference type="EMBL" id="AACZ04000064">
    <property type="status" value="NOT_ANNOTATED_CDS"/>
    <property type="molecule type" value="Genomic_DNA"/>
</dbReference>
<evidence type="ECO:0000313" key="3">
    <source>
        <dbReference type="Proteomes" id="UP000002277"/>
    </source>
</evidence>